<dbReference type="InterPro" id="IPR002994">
    <property type="entry name" value="Surf1/Shy1"/>
</dbReference>
<dbReference type="NCBIfam" id="TIGR03954">
    <property type="entry name" value="integ_memb_HG"/>
    <property type="match status" value="1"/>
</dbReference>
<evidence type="ECO:0000313" key="9">
    <source>
        <dbReference type="EMBL" id="GHD04167.1"/>
    </source>
</evidence>
<feature type="domain" description="DUF3817" evidence="8">
    <location>
        <begin position="325"/>
        <end position="436"/>
    </location>
</feature>
<feature type="transmembrane region" description="Helical" evidence="6">
    <location>
        <begin position="234"/>
        <end position="256"/>
    </location>
</feature>
<gene>
    <name evidence="9" type="ORF">GCM10008096_11150</name>
</gene>
<dbReference type="RefSeq" id="WP_189349145.1">
    <property type="nucleotide sequence ID" value="NZ_BMXK01000004.1"/>
</dbReference>
<keyword evidence="3 6" id="KW-0812">Transmembrane</keyword>
<dbReference type="EMBL" id="BMXK01000004">
    <property type="protein sequence ID" value="GHD04167.1"/>
    <property type="molecule type" value="Genomic_DNA"/>
</dbReference>
<feature type="transmembrane region" description="Helical" evidence="6">
    <location>
        <begin position="380"/>
        <end position="400"/>
    </location>
</feature>
<comment type="caution">
    <text evidence="9">The sequence shown here is derived from an EMBL/GenBank/DDBJ whole genome shotgun (WGS) entry which is preliminary data.</text>
</comment>
<evidence type="ECO:0000256" key="4">
    <source>
        <dbReference type="ARBA" id="ARBA00022989"/>
    </source>
</evidence>
<proteinExistence type="inferred from homology"/>
<protein>
    <recommendedName>
        <fullName evidence="6">SURF1-like protein</fullName>
    </recommendedName>
</protein>
<keyword evidence="2 6" id="KW-1003">Cell membrane</keyword>
<evidence type="ECO:0000256" key="5">
    <source>
        <dbReference type="ARBA" id="ARBA00023136"/>
    </source>
</evidence>
<comment type="similarity">
    <text evidence="6">Belongs to the SURF1 family.</text>
</comment>
<evidence type="ECO:0000256" key="1">
    <source>
        <dbReference type="ARBA" id="ARBA00004651"/>
    </source>
</evidence>
<dbReference type="InterPro" id="IPR023845">
    <property type="entry name" value="DUF3817_TM"/>
</dbReference>
<organism evidence="9 10">
    <name type="scientific">Zhihengliuella salsuginis</name>
    <dbReference type="NCBI Taxonomy" id="578222"/>
    <lineage>
        <taxon>Bacteria</taxon>
        <taxon>Bacillati</taxon>
        <taxon>Actinomycetota</taxon>
        <taxon>Actinomycetes</taxon>
        <taxon>Micrococcales</taxon>
        <taxon>Micrococcaceae</taxon>
        <taxon>Zhihengliuella</taxon>
    </lineage>
</organism>
<sequence>MLKTALRPKWLLALLLAILLSGGFVLLSQWQFGRAKTAPPPPASVTEEPVELTSHFGPYRPMMAGDADQIVTATGRFLPDTQLLVSGRLQDDGDGAAEPGHWVVAALALEDPLPAGETAPEGSGAAAGEDVVIPVVRGWQEDGRPAAAPPSNEVTVTGRLLPTETPRAGDHRDGVLDALSIAELINIWDVDSYSGFVVAFDAETAAGADAMADDLEPVWVAPQPSEPQTNWLNIFYGIEWAVFAAFAFFLWTRLVVDEYRSERRAEALSRTTNPLPEGETVSESPTPASGQTPEAGSSAAPESVTSLTGRRLGGTHPQIRNAAGWFKAAAYITGVFLLLLVVEMTAKYGFGVELVAGGTLFDGTANTLGFVPVDGYDGGFNITLAIQIAHGWMYVLYLLCDFRLWMLMRWKFSRLLFIALGGVVPFLSFYVEAKIHAEVQQEIESNPASVKRY</sequence>
<evidence type="ECO:0000259" key="8">
    <source>
        <dbReference type="Pfam" id="PF12823"/>
    </source>
</evidence>
<comment type="subcellular location">
    <subcellularLocation>
        <location evidence="1 6">Cell membrane</location>
        <topology evidence="1 6">Multi-pass membrane protein</topology>
    </subcellularLocation>
</comment>
<dbReference type="Pfam" id="PF12823">
    <property type="entry name" value="DUF3817"/>
    <property type="match status" value="1"/>
</dbReference>
<keyword evidence="10" id="KW-1185">Reference proteome</keyword>
<evidence type="ECO:0000256" key="7">
    <source>
        <dbReference type="SAM" id="MobiDB-lite"/>
    </source>
</evidence>
<keyword evidence="5 6" id="KW-0472">Membrane</keyword>
<dbReference type="PANTHER" id="PTHR40077:SF2">
    <property type="entry name" value="MEMBRANE PROTEIN"/>
    <property type="match status" value="1"/>
</dbReference>
<dbReference type="PANTHER" id="PTHR40077">
    <property type="entry name" value="MEMBRANE PROTEIN-RELATED"/>
    <property type="match status" value="1"/>
</dbReference>
<evidence type="ECO:0000256" key="3">
    <source>
        <dbReference type="ARBA" id="ARBA00022692"/>
    </source>
</evidence>
<keyword evidence="4 6" id="KW-1133">Transmembrane helix</keyword>
<feature type="transmembrane region" description="Helical" evidence="6">
    <location>
        <begin position="412"/>
        <end position="431"/>
    </location>
</feature>
<name>A0ABQ3GFM0_9MICC</name>
<evidence type="ECO:0000313" key="10">
    <source>
        <dbReference type="Proteomes" id="UP000642819"/>
    </source>
</evidence>
<feature type="transmembrane region" description="Helical" evidence="6">
    <location>
        <begin position="328"/>
        <end position="350"/>
    </location>
</feature>
<feature type="region of interest" description="Disordered" evidence="7">
    <location>
        <begin position="266"/>
        <end position="312"/>
    </location>
</feature>
<feature type="compositionally biased region" description="Polar residues" evidence="7">
    <location>
        <begin position="281"/>
        <end position="295"/>
    </location>
</feature>
<reference evidence="10" key="1">
    <citation type="journal article" date="2019" name="Int. J. Syst. Evol. Microbiol.">
        <title>The Global Catalogue of Microorganisms (GCM) 10K type strain sequencing project: providing services to taxonomists for standard genome sequencing and annotation.</title>
        <authorList>
            <consortium name="The Broad Institute Genomics Platform"/>
            <consortium name="The Broad Institute Genome Sequencing Center for Infectious Disease"/>
            <person name="Wu L."/>
            <person name="Ma J."/>
        </authorList>
    </citation>
    <scope>NUCLEOTIDE SEQUENCE [LARGE SCALE GENOMIC DNA]</scope>
    <source>
        <strain evidence="10">KCTC 19466</strain>
    </source>
</reference>
<evidence type="ECO:0000256" key="2">
    <source>
        <dbReference type="ARBA" id="ARBA00022475"/>
    </source>
</evidence>
<dbReference type="PROSITE" id="PS50895">
    <property type="entry name" value="SURF1"/>
    <property type="match status" value="1"/>
</dbReference>
<comment type="caution">
    <text evidence="6">Lacks conserved residue(s) required for the propagation of feature annotation.</text>
</comment>
<accession>A0ABQ3GFM0</accession>
<evidence type="ECO:0000256" key="6">
    <source>
        <dbReference type="RuleBase" id="RU363076"/>
    </source>
</evidence>
<dbReference type="Pfam" id="PF02104">
    <property type="entry name" value="SURF1"/>
    <property type="match status" value="1"/>
</dbReference>
<dbReference type="Proteomes" id="UP000642819">
    <property type="component" value="Unassembled WGS sequence"/>
</dbReference>